<organism evidence="8 9">
    <name type="scientific">Lichenibacterium ramalinae</name>
    <dbReference type="NCBI Taxonomy" id="2316527"/>
    <lineage>
        <taxon>Bacteria</taxon>
        <taxon>Pseudomonadati</taxon>
        <taxon>Pseudomonadota</taxon>
        <taxon>Alphaproteobacteria</taxon>
        <taxon>Hyphomicrobiales</taxon>
        <taxon>Lichenihabitantaceae</taxon>
        <taxon>Lichenibacterium</taxon>
    </lineage>
</organism>
<reference evidence="8 9" key="2">
    <citation type="submission" date="2019-02" db="EMBL/GenBank/DDBJ databases">
        <title>'Lichenibacterium ramalinii' gen. nov. sp. nov., 'Lichenibacterium minor' gen. nov. sp. nov.</title>
        <authorList>
            <person name="Pankratov T."/>
        </authorList>
    </citation>
    <scope>NUCLEOTIDE SEQUENCE [LARGE SCALE GENOMIC DNA]</scope>
    <source>
        <strain evidence="8 9">RmlP001</strain>
    </source>
</reference>
<dbReference type="PANTHER" id="PTHR35333:SF3">
    <property type="entry name" value="BETA-LACTAMASE-TYPE TRANSPEPTIDASE FOLD CONTAINING PROTEIN"/>
    <property type="match status" value="1"/>
</dbReference>
<accession>A0A4Q2RFN3</accession>
<evidence type="ECO:0000313" key="8">
    <source>
        <dbReference type="EMBL" id="RYB06977.1"/>
    </source>
</evidence>
<dbReference type="GO" id="GO:0030655">
    <property type="term" value="P:beta-lactam antibiotic catabolic process"/>
    <property type="evidence" value="ECO:0007669"/>
    <property type="project" value="InterPro"/>
</dbReference>
<dbReference type="InterPro" id="IPR000871">
    <property type="entry name" value="Beta-lactam_class-A"/>
</dbReference>
<reference evidence="8 9" key="1">
    <citation type="submission" date="2018-09" db="EMBL/GenBank/DDBJ databases">
        <authorList>
            <person name="Grouzdev D.S."/>
            <person name="Krutkina M.S."/>
        </authorList>
    </citation>
    <scope>NUCLEOTIDE SEQUENCE [LARGE SCALE GENOMIC DNA]</scope>
    <source>
        <strain evidence="8 9">RmlP001</strain>
    </source>
</reference>
<name>A0A4Q2RFN3_9HYPH</name>
<dbReference type="Pfam" id="PF13354">
    <property type="entry name" value="Beta-lactamase2"/>
    <property type="match status" value="1"/>
</dbReference>
<dbReference type="EMBL" id="QYBC01000002">
    <property type="protein sequence ID" value="RYB06977.1"/>
    <property type="molecule type" value="Genomic_DNA"/>
</dbReference>
<dbReference type="PRINTS" id="PR00118">
    <property type="entry name" value="BLACTAMASEA"/>
</dbReference>
<dbReference type="PROSITE" id="PS51318">
    <property type="entry name" value="TAT"/>
    <property type="match status" value="1"/>
</dbReference>
<dbReference type="InterPro" id="IPR012338">
    <property type="entry name" value="Beta-lactam/transpept-like"/>
</dbReference>
<evidence type="ECO:0000256" key="4">
    <source>
        <dbReference type="ARBA" id="ARBA00022801"/>
    </source>
</evidence>
<feature type="domain" description="Beta-lactamase class A catalytic" evidence="7">
    <location>
        <begin position="54"/>
        <end position="269"/>
    </location>
</feature>
<dbReference type="PROSITE" id="PS00146">
    <property type="entry name" value="BETA_LACTAMASE_A"/>
    <property type="match status" value="1"/>
</dbReference>
<evidence type="ECO:0000256" key="2">
    <source>
        <dbReference type="ARBA" id="ARBA00009009"/>
    </source>
</evidence>
<comment type="caution">
    <text evidence="8">The sequence shown here is derived from an EMBL/GenBank/DDBJ whole genome shotgun (WGS) entry which is preliminary data.</text>
</comment>
<evidence type="ECO:0000256" key="5">
    <source>
        <dbReference type="ARBA" id="ARBA00023251"/>
    </source>
</evidence>
<dbReference type="InterPro" id="IPR045155">
    <property type="entry name" value="Beta-lactam_cat"/>
</dbReference>
<evidence type="ECO:0000256" key="1">
    <source>
        <dbReference type="ARBA" id="ARBA00001526"/>
    </source>
</evidence>
<dbReference type="OrthoDB" id="9784149at2"/>
<comment type="similarity">
    <text evidence="2 6">Belongs to the class-A beta-lactamase family.</text>
</comment>
<dbReference type="Gene3D" id="3.40.710.10">
    <property type="entry name" value="DD-peptidase/beta-lactamase superfamily"/>
    <property type="match status" value="1"/>
</dbReference>
<dbReference type="InterPro" id="IPR023650">
    <property type="entry name" value="Beta-lactam_class-A_AS"/>
</dbReference>
<evidence type="ECO:0000313" key="9">
    <source>
        <dbReference type="Proteomes" id="UP000289411"/>
    </source>
</evidence>
<protein>
    <recommendedName>
        <fullName evidence="3 6">Beta-lactamase</fullName>
        <ecNumber evidence="3 6">3.5.2.6</ecNumber>
    </recommendedName>
</protein>
<evidence type="ECO:0000256" key="6">
    <source>
        <dbReference type="RuleBase" id="RU361140"/>
    </source>
</evidence>
<comment type="catalytic activity">
    <reaction evidence="1 6">
        <text>a beta-lactam + H2O = a substituted beta-amino acid</text>
        <dbReference type="Rhea" id="RHEA:20401"/>
        <dbReference type="ChEBI" id="CHEBI:15377"/>
        <dbReference type="ChEBI" id="CHEBI:35627"/>
        <dbReference type="ChEBI" id="CHEBI:140347"/>
        <dbReference type="EC" id="3.5.2.6"/>
    </reaction>
</comment>
<keyword evidence="4 6" id="KW-0378">Hydrolase</keyword>
<dbReference type="RefSeq" id="WP_129217516.1">
    <property type="nucleotide sequence ID" value="NZ_QYBC01000002.1"/>
</dbReference>
<keyword evidence="5 6" id="KW-0046">Antibiotic resistance</keyword>
<dbReference type="PANTHER" id="PTHR35333">
    <property type="entry name" value="BETA-LACTAMASE"/>
    <property type="match status" value="1"/>
</dbReference>
<dbReference type="NCBIfam" id="NF033103">
    <property type="entry name" value="bla_class_A"/>
    <property type="match status" value="1"/>
</dbReference>
<dbReference type="EC" id="3.5.2.6" evidence="3 6"/>
<dbReference type="GO" id="GO:0008800">
    <property type="term" value="F:beta-lactamase activity"/>
    <property type="evidence" value="ECO:0007669"/>
    <property type="project" value="UniProtKB-UniRule"/>
</dbReference>
<proteinExistence type="inferred from homology"/>
<dbReference type="InterPro" id="IPR006311">
    <property type="entry name" value="TAT_signal"/>
</dbReference>
<gene>
    <name evidence="8" type="primary">bla</name>
    <name evidence="8" type="ORF">D3272_02505</name>
</gene>
<dbReference type="SUPFAM" id="SSF56601">
    <property type="entry name" value="beta-lactamase/transpeptidase-like"/>
    <property type="match status" value="1"/>
</dbReference>
<keyword evidence="9" id="KW-1185">Reference proteome</keyword>
<dbReference type="Proteomes" id="UP000289411">
    <property type="component" value="Unassembled WGS sequence"/>
</dbReference>
<sequence length="296" mass="30193">MPNDASTGAGPLRTLDRRAVIAGLLAVAVTRPAAAAAAEDALAALEARHGGRLGVFALDTGTGRSLAHRADERFLMCSTTKFASVAALLARVDAGTERRDRRVAYGAADVAVGYAPDTKAHLAEGGMDVEALCRAAMVHSDNGAANLVLASLGGPDAVTRFVRGLGDGVTRFDRTEPTLNRTDGPLDTTTPRAFAGTLRAVLLGEALAPASRSLLEGWMVACETGRARIRAGVPAGWTVGDKTGTAGPNAGDVALLRPPGRAPIVVAAYCDAPKLADAEREAVLKAVGTAVSALPA</sequence>
<dbReference type="GO" id="GO:0046677">
    <property type="term" value="P:response to antibiotic"/>
    <property type="evidence" value="ECO:0007669"/>
    <property type="project" value="UniProtKB-UniRule"/>
</dbReference>
<evidence type="ECO:0000256" key="3">
    <source>
        <dbReference type="ARBA" id="ARBA00012865"/>
    </source>
</evidence>
<dbReference type="AlphaFoldDB" id="A0A4Q2RFN3"/>
<evidence type="ECO:0000259" key="7">
    <source>
        <dbReference type="Pfam" id="PF13354"/>
    </source>
</evidence>